<protein>
    <submittedName>
        <fullName evidence="1">Uncharacterized protein</fullName>
    </submittedName>
</protein>
<reference evidence="2" key="1">
    <citation type="submission" date="2018-03" db="EMBL/GenBank/DDBJ databases">
        <authorList>
            <person name="Blom J."/>
        </authorList>
    </citation>
    <scope>NUCLEOTIDE SEQUENCE [LARGE SCALE GENOMIC DNA]</scope>
    <source>
        <strain evidence="2">KPC-SM-21</strain>
    </source>
</reference>
<name>A0A2U3MV25_9GAMM</name>
<sequence length="260" mass="29698">MTILNYETGPIKAEAAFTSDFPVASEINIHDLVNMQEIERRSMDVRPGMRHKYMPLGFDRFSGALWTGGRYLFDTWENVKDYERFTSKELEFEPGVKFWSRPFFINVQRYIWRVAGAHDLKPLATSHHVVRFERFSTSHTNLEQVLKDAWPALRDKAQSLDLSSVWLLFNEDEHQVSIVTVAAKNDTGDAVDDSFRALARLESIPSLSLLLPAELKLAKLFDRTNPILAQWLPLSRIVGGEPSAYPMSPPLPAPTVEKQH</sequence>
<gene>
    <name evidence="1" type="ORF">KPC_0381</name>
</gene>
<dbReference type="OrthoDB" id="4527704at2"/>
<organism evidence="1 2">
    <name type="scientific">Acinetobacter stercoris</name>
    <dbReference type="NCBI Taxonomy" id="2126983"/>
    <lineage>
        <taxon>Bacteria</taxon>
        <taxon>Pseudomonadati</taxon>
        <taxon>Pseudomonadota</taxon>
        <taxon>Gammaproteobacteria</taxon>
        <taxon>Moraxellales</taxon>
        <taxon>Moraxellaceae</taxon>
        <taxon>Acinetobacter</taxon>
    </lineage>
</organism>
<dbReference type="RefSeq" id="WP_121972747.1">
    <property type="nucleotide sequence ID" value="NZ_OOGT01000010.1"/>
</dbReference>
<keyword evidence="2" id="KW-1185">Reference proteome</keyword>
<dbReference type="EMBL" id="OOGT01000010">
    <property type="protein sequence ID" value="SPL69203.1"/>
    <property type="molecule type" value="Genomic_DNA"/>
</dbReference>
<accession>A0A2U3MV25</accession>
<dbReference type="AlphaFoldDB" id="A0A2U3MV25"/>
<evidence type="ECO:0000313" key="2">
    <source>
        <dbReference type="Proteomes" id="UP000245974"/>
    </source>
</evidence>
<dbReference type="InParanoid" id="A0A2U3MV25"/>
<proteinExistence type="predicted"/>
<evidence type="ECO:0000313" key="1">
    <source>
        <dbReference type="EMBL" id="SPL69203.1"/>
    </source>
</evidence>
<dbReference type="Proteomes" id="UP000245974">
    <property type="component" value="Unassembled WGS sequence"/>
</dbReference>